<dbReference type="InterPro" id="IPR000812">
    <property type="entry name" value="TFIIB"/>
</dbReference>
<feature type="domain" description="TFIIB-type" evidence="13">
    <location>
        <begin position="1"/>
        <end position="30"/>
    </location>
</feature>
<keyword evidence="7" id="KW-0010">Activator</keyword>
<feature type="compositionally biased region" description="Basic and acidic residues" evidence="12">
    <location>
        <begin position="348"/>
        <end position="358"/>
    </location>
</feature>
<accession>A0A9W7ZT24</accession>
<dbReference type="Pfam" id="PF00382">
    <property type="entry name" value="TFIIB"/>
    <property type="match status" value="2"/>
</dbReference>
<dbReference type="AlphaFoldDB" id="A0A9W7ZT24"/>
<comment type="caution">
    <text evidence="14">The sequence shown here is derived from an EMBL/GenBank/DDBJ whole genome shotgun (WGS) entry which is preliminary data.</text>
</comment>
<evidence type="ECO:0000256" key="4">
    <source>
        <dbReference type="ARBA" id="ARBA00022771"/>
    </source>
</evidence>
<reference evidence="14" key="1">
    <citation type="submission" date="2022-07" db="EMBL/GenBank/DDBJ databases">
        <title>Phylogenomic reconstructions and comparative analyses of Kickxellomycotina fungi.</title>
        <authorList>
            <person name="Reynolds N.K."/>
            <person name="Stajich J.E."/>
            <person name="Barry K."/>
            <person name="Grigoriev I.V."/>
            <person name="Crous P."/>
            <person name="Smith M.E."/>
        </authorList>
    </citation>
    <scope>NUCLEOTIDE SEQUENCE</scope>
    <source>
        <strain evidence="14">RSA 861</strain>
    </source>
</reference>
<keyword evidence="5" id="KW-0862">Zinc</keyword>
<dbReference type="PRINTS" id="PR00685">
    <property type="entry name" value="TIFACTORIIB"/>
</dbReference>
<dbReference type="PANTHER" id="PTHR11618">
    <property type="entry name" value="TRANSCRIPTION INITIATION FACTOR IIB-RELATED"/>
    <property type="match status" value="1"/>
</dbReference>
<name>A0A9W7ZT24_9FUNG</name>
<dbReference type="GO" id="GO:0001006">
    <property type="term" value="F:RNA polymerase III type 3 promoter sequence-specific DNA binding"/>
    <property type="evidence" value="ECO:0007669"/>
    <property type="project" value="TreeGrafter"/>
</dbReference>
<feature type="region of interest" description="Disordered" evidence="12">
    <location>
        <begin position="312"/>
        <end position="406"/>
    </location>
</feature>
<keyword evidence="6" id="KW-0805">Transcription regulation</keyword>
<keyword evidence="9" id="KW-0539">Nucleus</keyword>
<evidence type="ECO:0000256" key="9">
    <source>
        <dbReference type="ARBA" id="ARBA00023242"/>
    </source>
</evidence>
<comment type="similarity">
    <text evidence="2">Belongs to the TFIIB family.</text>
</comment>
<dbReference type="PANTHER" id="PTHR11618:SF4">
    <property type="entry name" value="TRANSCRIPTION FACTOR IIIB 90 KDA SUBUNIT"/>
    <property type="match status" value="1"/>
</dbReference>
<evidence type="ECO:0000256" key="10">
    <source>
        <dbReference type="ARBA" id="ARBA00031009"/>
    </source>
</evidence>
<dbReference type="GO" id="GO:0000995">
    <property type="term" value="F:RNA polymerase III general transcription initiation factor activity"/>
    <property type="evidence" value="ECO:0007669"/>
    <property type="project" value="TreeGrafter"/>
</dbReference>
<dbReference type="CDD" id="cd20553">
    <property type="entry name" value="CYCLIN_TFIIIB90_rpt1"/>
    <property type="match status" value="1"/>
</dbReference>
<dbReference type="SMART" id="SM00385">
    <property type="entry name" value="CYCLIN"/>
    <property type="match status" value="2"/>
</dbReference>
<evidence type="ECO:0000313" key="15">
    <source>
        <dbReference type="Proteomes" id="UP001150569"/>
    </source>
</evidence>
<dbReference type="Pfam" id="PF08271">
    <property type="entry name" value="Zn_Ribbon_TF"/>
    <property type="match status" value="1"/>
</dbReference>
<dbReference type="OrthoDB" id="511529at2759"/>
<dbReference type="GO" id="GO:0000126">
    <property type="term" value="C:transcription factor TFIIIB complex"/>
    <property type="evidence" value="ECO:0007669"/>
    <property type="project" value="UniProtKB-ARBA"/>
</dbReference>
<keyword evidence="8" id="KW-0804">Transcription</keyword>
<evidence type="ECO:0000256" key="2">
    <source>
        <dbReference type="ARBA" id="ARBA00010857"/>
    </source>
</evidence>
<dbReference type="Proteomes" id="UP001150569">
    <property type="component" value="Unassembled WGS sequence"/>
</dbReference>
<evidence type="ECO:0000256" key="5">
    <source>
        <dbReference type="ARBA" id="ARBA00022833"/>
    </source>
</evidence>
<evidence type="ECO:0000256" key="8">
    <source>
        <dbReference type="ARBA" id="ARBA00023163"/>
    </source>
</evidence>
<feature type="compositionally biased region" description="Acidic residues" evidence="12">
    <location>
        <begin position="688"/>
        <end position="697"/>
    </location>
</feature>
<proteinExistence type="inferred from homology"/>
<keyword evidence="3" id="KW-0479">Metal-binding</keyword>
<feature type="compositionally biased region" description="Acidic residues" evidence="12">
    <location>
        <begin position="659"/>
        <end position="673"/>
    </location>
</feature>
<feature type="compositionally biased region" description="Low complexity" evidence="12">
    <location>
        <begin position="619"/>
        <end position="630"/>
    </location>
</feature>
<dbReference type="Pfam" id="PF07741">
    <property type="entry name" value="BRF1"/>
    <property type="match status" value="1"/>
</dbReference>
<dbReference type="FunFam" id="1.10.472.10:FF:000007">
    <property type="entry name" value="Transcription factor IIIB 90 kDa subunit"/>
    <property type="match status" value="1"/>
</dbReference>
<dbReference type="GO" id="GO:0006384">
    <property type="term" value="P:transcription initiation at RNA polymerase III promoter"/>
    <property type="evidence" value="ECO:0007669"/>
    <property type="project" value="UniProtKB-ARBA"/>
</dbReference>
<evidence type="ECO:0000256" key="1">
    <source>
        <dbReference type="ARBA" id="ARBA00004123"/>
    </source>
</evidence>
<protein>
    <recommendedName>
        <fullName evidence="10">B-related factor 1</fullName>
    </recommendedName>
</protein>
<dbReference type="Gene3D" id="2.20.25.10">
    <property type="match status" value="1"/>
</dbReference>
<feature type="compositionally biased region" description="Acidic residues" evidence="12">
    <location>
        <begin position="371"/>
        <end position="387"/>
    </location>
</feature>
<organism evidence="14 15">
    <name type="scientific">Tieghemiomyces parasiticus</name>
    <dbReference type="NCBI Taxonomy" id="78921"/>
    <lineage>
        <taxon>Eukaryota</taxon>
        <taxon>Fungi</taxon>
        <taxon>Fungi incertae sedis</taxon>
        <taxon>Zoopagomycota</taxon>
        <taxon>Kickxellomycotina</taxon>
        <taxon>Dimargaritomycetes</taxon>
        <taxon>Dimargaritales</taxon>
        <taxon>Dimargaritaceae</taxon>
        <taxon>Tieghemiomyces</taxon>
    </lineage>
</organism>
<dbReference type="GO" id="GO:0070897">
    <property type="term" value="P:transcription preinitiation complex assembly"/>
    <property type="evidence" value="ECO:0007669"/>
    <property type="project" value="InterPro"/>
</dbReference>
<dbReference type="SUPFAM" id="SSF57783">
    <property type="entry name" value="Zinc beta-ribbon"/>
    <property type="match status" value="1"/>
</dbReference>
<dbReference type="SUPFAM" id="SSF47954">
    <property type="entry name" value="Cyclin-like"/>
    <property type="match status" value="2"/>
</dbReference>
<evidence type="ECO:0000259" key="13">
    <source>
        <dbReference type="PROSITE" id="PS51134"/>
    </source>
</evidence>
<feature type="compositionally biased region" description="Basic and acidic residues" evidence="12">
    <location>
        <begin position="312"/>
        <end position="339"/>
    </location>
</feature>
<evidence type="ECO:0000256" key="12">
    <source>
        <dbReference type="SAM" id="MobiDB-lite"/>
    </source>
</evidence>
<dbReference type="CDD" id="cd20554">
    <property type="entry name" value="CYCLIN_TFIIIB90_rpt2"/>
    <property type="match status" value="1"/>
</dbReference>
<dbReference type="InterPro" id="IPR013137">
    <property type="entry name" value="Znf_TFIIB"/>
</dbReference>
<dbReference type="InterPro" id="IPR036915">
    <property type="entry name" value="Cyclin-like_sf"/>
</dbReference>
<dbReference type="Gene3D" id="1.20.5.650">
    <property type="entry name" value="Single helix bin"/>
    <property type="match status" value="1"/>
</dbReference>
<evidence type="ECO:0000313" key="14">
    <source>
        <dbReference type="EMBL" id="KAJ1916028.1"/>
    </source>
</evidence>
<evidence type="ECO:0000256" key="11">
    <source>
        <dbReference type="PROSITE-ProRule" id="PRU00469"/>
    </source>
</evidence>
<dbReference type="GO" id="GO:0005634">
    <property type="term" value="C:nucleus"/>
    <property type="evidence" value="ECO:0007669"/>
    <property type="project" value="UniProtKB-SubCell"/>
</dbReference>
<dbReference type="GO" id="GO:0017025">
    <property type="term" value="F:TBP-class protein binding"/>
    <property type="evidence" value="ECO:0007669"/>
    <property type="project" value="InterPro"/>
</dbReference>
<dbReference type="EMBL" id="JANBPT010000601">
    <property type="protein sequence ID" value="KAJ1916028.1"/>
    <property type="molecule type" value="Genomic_DNA"/>
</dbReference>
<dbReference type="InterPro" id="IPR013763">
    <property type="entry name" value="Cyclin-like_dom"/>
</dbReference>
<dbReference type="Gene3D" id="1.10.472.10">
    <property type="entry name" value="Cyclin-like"/>
    <property type="match status" value="2"/>
</dbReference>
<evidence type="ECO:0000256" key="6">
    <source>
        <dbReference type="ARBA" id="ARBA00023015"/>
    </source>
</evidence>
<dbReference type="InterPro" id="IPR013150">
    <property type="entry name" value="TFIIB_cyclin"/>
</dbReference>
<keyword evidence="15" id="KW-1185">Reference proteome</keyword>
<sequence>MGCKNCGSNAIEYDSAAGNAFCVSCGAVTEENTIVSEVTFGESSNGAAILQGAMVSNDTGRLNLSGHYGKHNAVQSREKTLSNGKRAIFSLGTALRLSDRFKEAAHRYYTLAVNCNFNKGRPTQNVAAACLYIVCRQEKSGQMLMDFSDILQTNVFLLGVTFVRLVRQLNLILPMVDPSLYMARFAMRLEFGDKTQRVTMDALRLAQRMDRDWLLTGRRPAGVCGACLLIAARMHNFHRTYDEMIRVVKVASVTIQERLREFKRTPTSALSMADFRNVWLEESCDPPAFTRNRQAHLKVHHHAHHLYREEMGDAPPHESAEPAERSAKRRALEGGLKGDGEEDGATNDAREDHRDGEYRLPSAKVKADGAGETEEDEDDEEEEEAGDEPSARPRQANPPPPSTANAALGQQDHALMAEINRLVTDGRLNLLSKQLADEKQYGEDVAEWKDFDDDEVTLAILDPDEVEVKTSLWMSNNADWLELQEIKKAVEDNRGTSINVAAKRKRAKAAAGGGGGHGGFSNGPSASAMEAAQRLLHVKKLSKKINHGVLETLFDTKPSVATGGGRQATPNNPYMAAGFAPVTALRDRAAALGALKSEYGSEVGGDDDDDEKHIGAPKGTTSTTTTTTGSPGDGGGVLEIVEADVLVNTKAPPPPAPAAEDDEDDEDEGDYEEELVHVGAAEDHYGDDYDDYNEDDY</sequence>
<dbReference type="FunFam" id="1.10.472.10:FF:000002">
    <property type="entry name" value="Transcription factor IIIB 90 kDa subunit"/>
    <property type="match status" value="1"/>
</dbReference>
<feature type="compositionally biased region" description="Basic and acidic residues" evidence="12">
    <location>
        <begin position="674"/>
        <end position="687"/>
    </location>
</feature>
<keyword evidence="4 11" id="KW-0863">Zinc-finger</keyword>
<dbReference type="GO" id="GO:0008270">
    <property type="term" value="F:zinc ion binding"/>
    <property type="evidence" value="ECO:0007669"/>
    <property type="project" value="UniProtKB-KW"/>
</dbReference>
<feature type="region of interest" description="Disordered" evidence="12">
    <location>
        <begin position="599"/>
        <end position="697"/>
    </location>
</feature>
<comment type="subcellular location">
    <subcellularLocation>
        <location evidence="1">Nucleus</location>
    </subcellularLocation>
</comment>
<evidence type="ECO:0000256" key="3">
    <source>
        <dbReference type="ARBA" id="ARBA00022723"/>
    </source>
</evidence>
<gene>
    <name evidence="14" type="primary">BRF1_1</name>
    <name evidence="14" type="ORF">IWQ60_008240</name>
</gene>
<dbReference type="PROSITE" id="PS51134">
    <property type="entry name" value="ZF_TFIIB"/>
    <property type="match status" value="1"/>
</dbReference>
<dbReference type="InterPro" id="IPR011665">
    <property type="entry name" value="BRF1_TBP-bd_dom"/>
</dbReference>
<evidence type="ECO:0000256" key="7">
    <source>
        <dbReference type="ARBA" id="ARBA00023159"/>
    </source>
</evidence>
<dbReference type="GO" id="GO:0097550">
    <property type="term" value="C:transcription preinitiation complex"/>
    <property type="evidence" value="ECO:0007669"/>
    <property type="project" value="TreeGrafter"/>
</dbReference>